<dbReference type="PANTHER" id="PTHR12187:SF11">
    <property type="entry name" value="PHOSPHATIDYLINOSITOL-3,4-BISPHOSPHATE 4-PHOSPHATASE"/>
    <property type="match status" value="1"/>
</dbReference>
<dbReference type="EMBL" id="CAJOBZ010000001">
    <property type="protein sequence ID" value="CAF4748615.1"/>
    <property type="molecule type" value="Genomic_DNA"/>
</dbReference>
<keyword evidence="5" id="KW-0443">Lipid metabolism</keyword>
<dbReference type="Gene3D" id="2.60.40.150">
    <property type="entry name" value="C2 domain"/>
    <property type="match status" value="1"/>
</dbReference>
<dbReference type="InterPro" id="IPR000008">
    <property type="entry name" value="C2_dom"/>
</dbReference>
<dbReference type="PROSITE" id="PS50004">
    <property type="entry name" value="C2"/>
    <property type="match status" value="1"/>
</dbReference>
<evidence type="ECO:0000256" key="2">
    <source>
        <dbReference type="ARBA" id="ARBA00006306"/>
    </source>
</evidence>
<evidence type="ECO:0000256" key="3">
    <source>
        <dbReference type="ARBA" id="ARBA00013037"/>
    </source>
</evidence>
<dbReference type="GO" id="GO:0016316">
    <property type="term" value="F:phosphatidylinositol-3,4-bisphosphate 4-phosphatase activity"/>
    <property type="evidence" value="ECO:0007669"/>
    <property type="project" value="UniProtKB-EC"/>
</dbReference>
<proteinExistence type="inferred from homology"/>
<evidence type="ECO:0000259" key="7">
    <source>
        <dbReference type="PROSITE" id="PS50004"/>
    </source>
</evidence>
<dbReference type="InterPro" id="IPR035892">
    <property type="entry name" value="C2_domain_sf"/>
</dbReference>
<reference evidence="8" key="1">
    <citation type="submission" date="2021-02" db="EMBL/GenBank/DDBJ databases">
        <authorList>
            <person name="Steward A R."/>
        </authorList>
    </citation>
    <scope>NUCLEOTIDE SEQUENCE</scope>
</reference>
<gene>
    <name evidence="8" type="ORF">PMACD_LOCUS529</name>
</gene>
<organism evidence="8 9">
    <name type="scientific">Pieris macdunnoughi</name>
    <dbReference type="NCBI Taxonomy" id="345717"/>
    <lineage>
        <taxon>Eukaryota</taxon>
        <taxon>Metazoa</taxon>
        <taxon>Ecdysozoa</taxon>
        <taxon>Arthropoda</taxon>
        <taxon>Hexapoda</taxon>
        <taxon>Insecta</taxon>
        <taxon>Pterygota</taxon>
        <taxon>Neoptera</taxon>
        <taxon>Endopterygota</taxon>
        <taxon>Lepidoptera</taxon>
        <taxon>Glossata</taxon>
        <taxon>Ditrysia</taxon>
        <taxon>Papilionoidea</taxon>
        <taxon>Pieridae</taxon>
        <taxon>Pierinae</taxon>
        <taxon>Pieris</taxon>
    </lineage>
</organism>
<comment type="pathway">
    <text evidence="1">Signal transduction; phosphatidylinositol signaling pathway.</text>
</comment>
<dbReference type="SUPFAM" id="SSF49562">
    <property type="entry name" value="C2 domain (Calcium/lipid-binding domain, CaLB)"/>
    <property type="match status" value="1"/>
</dbReference>
<comment type="caution">
    <text evidence="8">The sequence shown here is derived from an EMBL/GenBank/DDBJ whole genome shotgun (WGS) entry which is preliminary data.</text>
</comment>
<comment type="similarity">
    <text evidence="2">Belongs to the inositol 3,4-bisphosphate 4-phosphatase family.</text>
</comment>
<dbReference type="AlphaFoldDB" id="A0A821LBX9"/>
<feature type="domain" description="C2" evidence="7">
    <location>
        <begin position="145"/>
        <end position="269"/>
    </location>
</feature>
<sequence length="327" mass="37206">MRYNKQVLASIASQTTQNFEREGVIVMKEKQDGFFRRSEAYSIRWFRLRGNLLFYLKGSEPWYEPIGVIVLGRHVIKVQACDETGHWPFQIVWENGACYRLATFQESERTLWIKSLEMASYDAINTQIVELREKLNKVRPVIDVSRYRAQKGIILDMNEVPLCELALSCDNLLCDAYGRPPTPVIVVYLGFSKDLCVKYGSTEIVDSCSNPCFSKTVLFRASDGINGKAIVRLVVYDVKEKVSEVTVPMGYTSLQLSTIQESQRLRVALKTRDNKTVGFVTINGWSLEASCTGNSPCHTNDRNCLDIPQKFNAIEDPSLCLLDWDLN</sequence>
<dbReference type="SUPFAM" id="SSF50729">
    <property type="entry name" value="PH domain-like"/>
    <property type="match status" value="1"/>
</dbReference>
<keyword evidence="4" id="KW-0378">Hydrolase</keyword>
<name>A0A821LBX9_9NEOP</name>
<protein>
    <recommendedName>
        <fullName evidence="3">phosphatidylinositol-3,4-bisphosphate 4-phosphatase</fullName>
        <ecNumber evidence="3">3.1.3.66</ecNumber>
    </recommendedName>
</protein>
<evidence type="ECO:0000256" key="5">
    <source>
        <dbReference type="ARBA" id="ARBA00023098"/>
    </source>
</evidence>
<dbReference type="InterPro" id="IPR039034">
    <property type="entry name" value="INPP4"/>
</dbReference>
<evidence type="ECO:0000256" key="4">
    <source>
        <dbReference type="ARBA" id="ARBA00022801"/>
    </source>
</evidence>
<dbReference type="GO" id="GO:0005737">
    <property type="term" value="C:cytoplasm"/>
    <property type="evidence" value="ECO:0007669"/>
    <property type="project" value="TreeGrafter"/>
</dbReference>
<dbReference type="EC" id="3.1.3.66" evidence="3"/>
<dbReference type="SMART" id="SM00233">
    <property type="entry name" value="PH"/>
    <property type="match status" value="1"/>
</dbReference>
<dbReference type="OrthoDB" id="159395at2759"/>
<feature type="domain" description="PH" evidence="6">
    <location>
        <begin position="18"/>
        <end position="121"/>
    </location>
</feature>
<dbReference type="PROSITE" id="PS50003">
    <property type="entry name" value="PH_DOMAIN"/>
    <property type="match status" value="1"/>
</dbReference>
<dbReference type="UniPathway" id="UPA00944"/>
<dbReference type="Proteomes" id="UP000663880">
    <property type="component" value="Unassembled WGS sequence"/>
</dbReference>
<dbReference type="Gene3D" id="2.30.29.30">
    <property type="entry name" value="Pleckstrin-homology domain (PH domain)/Phosphotyrosine-binding domain (PTB)"/>
    <property type="match status" value="1"/>
</dbReference>
<keyword evidence="9" id="KW-1185">Reference proteome</keyword>
<evidence type="ECO:0000313" key="9">
    <source>
        <dbReference type="Proteomes" id="UP000663880"/>
    </source>
</evidence>
<evidence type="ECO:0000313" key="8">
    <source>
        <dbReference type="EMBL" id="CAF4748615.1"/>
    </source>
</evidence>
<accession>A0A821LBX9</accession>
<evidence type="ECO:0000256" key="1">
    <source>
        <dbReference type="ARBA" id="ARBA00004847"/>
    </source>
</evidence>
<dbReference type="InterPro" id="IPR011993">
    <property type="entry name" value="PH-like_dom_sf"/>
</dbReference>
<dbReference type="Pfam" id="PF00168">
    <property type="entry name" value="C2"/>
    <property type="match status" value="1"/>
</dbReference>
<dbReference type="PANTHER" id="PTHR12187">
    <property type="entry name" value="AGAP000124-PA"/>
    <property type="match status" value="1"/>
</dbReference>
<dbReference type="Pfam" id="PF00169">
    <property type="entry name" value="PH"/>
    <property type="match status" value="1"/>
</dbReference>
<dbReference type="InterPro" id="IPR001849">
    <property type="entry name" value="PH_domain"/>
</dbReference>
<evidence type="ECO:0000259" key="6">
    <source>
        <dbReference type="PROSITE" id="PS50003"/>
    </source>
</evidence>